<sequence length="274" mass="30045">MKILIVGLGLIGASLAKTLQKNTTHYVMGWNRTASVMKKAYADGAIDTYGPLEELIPEADITIVNIYPDGIVPFILEHKHLFKKGSIVTDSCGIKTKICRALEKEKLDFTFIGGHPMAGREVSGYDASLDNLFEKASYIFTPLCAPQAQVQRLCDLADEMHFARSVVTTPEHHDAMIAYTSQIAHVLACSYILSPRAPEHDGYSAGSYRDVSRVAKINADMWTELFLDNSANLTAEIDELIRNLTAFKDAIAAGDSEKLHALLSKGNAIKEEIG</sequence>
<evidence type="ECO:0000256" key="3">
    <source>
        <dbReference type="ARBA" id="ARBA00029440"/>
    </source>
</evidence>
<protein>
    <submittedName>
        <fullName evidence="5">Prephenate dehydrogenase</fullName>
    </submittedName>
</protein>
<evidence type="ECO:0000259" key="4">
    <source>
        <dbReference type="PROSITE" id="PS51176"/>
    </source>
</evidence>
<organism evidence="5 6">
    <name type="scientific">Candidatus Scybalenecus merdavium</name>
    <dbReference type="NCBI Taxonomy" id="2840939"/>
    <lineage>
        <taxon>Bacteria</taxon>
        <taxon>Bacillati</taxon>
        <taxon>Bacillota</taxon>
        <taxon>Clostridia</taxon>
        <taxon>Eubacteriales</taxon>
        <taxon>Oscillospiraceae</taxon>
        <taxon>Oscillospiraceae incertae sedis</taxon>
        <taxon>Candidatus Scybalenecus</taxon>
    </lineage>
</organism>
<dbReference type="Pfam" id="PF02153">
    <property type="entry name" value="PDH_N"/>
    <property type="match status" value="1"/>
</dbReference>
<dbReference type="GO" id="GO:0008977">
    <property type="term" value="F:prephenate dehydrogenase (NAD+) activity"/>
    <property type="evidence" value="ECO:0007669"/>
    <property type="project" value="InterPro"/>
</dbReference>
<dbReference type="InterPro" id="IPR046825">
    <property type="entry name" value="PDH_C"/>
</dbReference>
<comment type="pathway">
    <text evidence="3">Amino-acid biosynthesis.</text>
</comment>
<dbReference type="Gene3D" id="3.40.50.720">
    <property type="entry name" value="NAD(P)-binding Rossmann-like Domain"/>
    <property type="match status" value="1"/>
</dbReference>
<name>A0A9D1MTZ8_9FIRM</name>
<comment type="similarity">
    <text evidence="1">Belongs to the prephenate/arogenate dehydrogenase family.</text>
</comment>
<dbReference type="PANTHER" id="PTHR21363">
    <property type="entry name" value="PREPHENATE DEHYDROGENASE"/>
    <property type="match status" value="1"/>
</dbReference>
<reference evidence="5" key="1">
    <citation type="submission" date="2020-10" db="EMBL/GenBank/DDBJ databases">
        <authorList>
            <person name="Gilroy R."/>
        </authorList>
    </citation>
    <scope>NUCLEOTIDE SEQUENCE</scope>
    <source>
        <strain evidence="5">CHK176-6737</strain>
    </source>
</reference>
<dbReference type="InterPro" id="IPR003099">
    <property type="entry name" value="Prephen_DH"/>
</dbReference>
<dbReference type="Pfam" id="PF20463">
    <property type="entry name" value="PDH_C"/>
    <property type="match status" value="1"/>
</dbReference>
<proteinExistence type="inferred from homology"/>
<dbReference type="EMBL" id="DVNM01000015">
    <property type="protein sequence ID" value="HIU68889.1"/>
    <property type="molecule type" value="Genomic_DNA"/>
</dbReference>
<dbReference type="AlphaFoldDB" id="A0A9D1MTZ8"/>
<dbReference type="Proteomes" id="UP000824125">
    <property type="component" value="Unassembled WGS sequence"/>
</dbReference>
<dbReference type="PANTHER" id="PTHR21363:SF0">
    <property type="entry name" value="PREPHENATE DEHYDROGENASE [NADP(+)]"/>
    <property type="match status" value="1"/>
</dbReference>
<dbReference type="PROSITE" id="PS51176">
    <property type="entry name" value="PDH_ADH"/>
    <property type="match status" value="1"/>
</dbReference>
<dbReference type="InterPro" id="IPR008927">
    <property type="entry name" value="6-PGluconate_DH-like_C_sf"/>
</dbReference>
<evidence type="ECO:0000256" key="1">
    <source>
        <dbReference type="ARBA" id="ARBA00007964"/>
    </source>
</evidence>
<comment type="caution">
    <text evidence="5">The sequence shown here is derived from an EMBL/GenBank/DDBJ whole genome shotgun (WGS) entry which is preliminary data.</text>
</comment>
<dbReference type="SUPFAM" id="SSF48179">
    <property type="entry name" value="6-phosphogluconate dehydrogenase C-terminal domain-like"/>
    <property type="match status" value="1"/>
</dbReference>
<dbReference type="Gene3D" id="1.10.3660.10">
    <property type="entry name" value="6-phosphogluconate dehydrogenase C-terminal like domain"/>
    <property type="match status" value="1"/>
</dbReference>
<gene>
    <name evidence="5" type="ORF">IAD23_02885</name>
</gene>
<dbReference type="GO" id="GO:0006571">
    <property type="term" value="P:tyrosine biosynthetic process"/>
    <property type="evidence" value="ECO:0007669"/>
    <property type="project" value="InterPro"/>
</dbReference>
<dbReference type="GO" id="GO:0004665">
    <property type="term" value="F:prephenate dehydrogenase (NADP+) activity"/>
    <property type="evidence" value="ECO:0007669"/>
    <property type="project" value="InterPro"/>
</dbReference>
<evidence type="ECO:0000313" key="6">
    <source>
        <dbReference type="Proteomes" id="UP000824125"/>
    </source>
</evidence>
<dbReference type="InterPro" id="IPR050812">
    <property type="entry name" value="Preph/Arog_dehydrog"/>
</dbReference>
<dbReference type="InterPro" id="IPR046826">
    <property type="entry name" value="PDH_N"/>
</dbReference>
<accession>A0A9D1MTZ8</accession>
<dbReference type="SUPFAM" id="SSF51735">
    <property type="entry name" value="NAD(P)-binding Rossmann-fold domains"/>
    <property type="match status" value="1"/>
</dbReference>
<evidence type="ECO:0000313" key="5">
    <source>
        <dbReference type="EMBL" id="HIU68889.1"/>
    </source>
</evidence>
<feature type="domain" description="Prephenate/arogenate dehydrogenase" evidence="4">
    <location>
        <begin position="1"/>
        <end position="274"/>
    </location>
</feature>
<dbReference type="GO" id="GO:0070403">
    <property type="term" value="F:NAD+ binding"/>
    <property type="evidence" value="ECO:0007669"/>
    <property type="project" value="InterPro"/>
</dbReference>
<reference evidence="5" key="2">
    <citation type="journal article" date="2021" name="PeerJ">
        <title>Extensive microbial diversity within the chicken gut microbiome revealed by metagenomics and culture.</title>
        <authorList>
            <person name="Gilroy R."/>
            <person name="Ravi A."/>
            <person name="Getino M."/>
            <person name="Pursley I."/>
            <person name="Horton D.L."/>
            <person name="Alikhan N.F."/>
            <person name="Baker D."/>
            <person name="Gharbi K."/>
            <person name="Hall N."/>
            <person name="Watson M."/>
            <person name="Adriaenssens E.M."/>
            <person name="Foster-Nyarko E."/>
            <person name="Jarju S."/>
            <person name="Secka A."/>
            <person name="Antonio M."/>
            <person name="Oren A."/>
            <person name="Chaudhuri R.R."/>
            <person name="La Ragione R."/>
            <person name="Hildebrand F."/>
            <person name="Pallen M.J."/>
        </authorList>
    </citation>
    <scope>NUCLEOTIDE SEQUENCE</scope>
    <source>
        <strain evidence="5">CHK176-6737</strain>
    </source>
</reference>
<evidence type="ECO:0000256" key="2">
    <source>
        <dbReference type="ARBA" id="ARBA00023002"/>
    </source>
</evidence>
<keyword evidence="2" id="KW-0560">Oxidoreductase</keyword>
<dbReference type="InterPro" id="IPR036291">
    <property type="entry name" value="NAD(P)-bd_dom_sf"/>
</dbReference>